<evidence type="ECO:0000313" key="3">
    <source>
        <dbReference type="Proteomes" id="UP000011777"/>
    </source>
</evidence>
<name>M3HPM9_CANMX</name>
<evidence type="ECO:0000313" key="2">
    <source>
        <dbReference type="EMBL" id="EMG49437.1"/>
    </source>
</evidence>
<organism evidence="2 3">
    <name type="scientific">Candida maltosa (strain Xu316)</name>
    <name type="common">Yeast</name>
    <dbReference type="NCBI Taxonomy" id="1245528"/>
    <lineage>
        <taxon>Eukaryota</taxon>
        <taxon>Fungi</taxon>
        <taxon>Dikarya</taxon>
        <taxon>Ascomycota</taxon>
        <taxon>Saccharomycotina</taxon>
        <taxon>Pichiomycetes</taxon>
        <taxon>Debaryomycetaceae</taxon>
        <taxon>Candida/Lodderomyces clade</taxon>
        <taxon>Candida</taxon>
    </lineage>
</organism>
<keyword evidence="3" id="KW-1185">Reference proteome</keyword>
<reference evidence="2 3" key="1">
    <citation type="submission" date="2013-02" db="EMBL/GenBank/DDBJ databases">
        <title>Genome sequence of Candida maltosa Xu316, a potential industrial strain for xylitol and ethanol production.</title>
        <authorList>
            <person name="Yu J."/>
            <person name="Wang Q."/>
            <person name="Geng X."/>
            <person name="Bao W."/>
            <person name="He P."/>
            <person name="Cai J."/>
        </authorList>
    </citation>
    <scope>NUCLEOTIDE SEQUENCE [LARGE SCALE GENOMIC DNA]</scope>
    <source>
        <strain evidence="3">Xu316</strain>
    </source>
</reference>
<feature type="compositionally biased region" description="Acidic residues" evidence="1">
    <location>
        <begin position="8"/>
        <end position="33"/>
    </location>
</feature>
<protein>
    <submittedName>
        <fullName evidence="2">Homeobox leucine-zipper protein</fullName>
    </submittedName>
</protein>
<keyword evidence="2" id="KW-0238">DNA-binding</keyword>
<gene>
    <name evidence="2" type="ORF">G210_5795</name>
</gene>
<keyword evidence="2" id="KW-0371">Homeobox</keyword>
<proteinExistence type="predicted"/>
<accession>M3HPM9</accession>
<dbReference type="OrthoDB" id="4004982at2759"/>
<feature type="region of interest" description="Disordered" evidence="1">
    <location>
        <begin position="1"/>
        <end position="39"/>
    </location>
</feature>
<comment type="caution">
    <text evidence="2">The sequence shown here is derived from an EMBL/GenBank/DDBJ whole genome shotgun (WGS) entry which is preliminary data.</text>
</comment>
<dbReference type="GO" id="GO:0003677">
    <property type="term" value="F:DNA binding"/>
    <property type="evidence" value="ECO:0007669"/>
    <property type="project" value="UniProtKB-KW"/>
</dbReference>
<dbReference type="EMBL" id="AOGT01000670">
    <property type="protein sequence ID" value="EMG49437.1"/>
    <property type="molecule type" value="Genomic_DNA"/>
</dbReference>
<dbReference type="AlphaFoldDB" id="M3HPM9"/>
<dbReference type="STRING" id="1245528.M3HPM9"/>
<dbReference type="HOGENOM" id="CLU_2426790_0_0_1"/>
<evidence type="ECO:0000256" key="1">
    <source>
        <dbReference type="SAM" id="MobiDB-lite"/>
    </source>
</evidence>
<dbReference type="Proteomes" id="UP000011777">
    <property type="component" value="Unassembled WGS sequence"/>
</dbReference>
<sequence length="91" mass="10853">MSAPEAYQFEESDNAIDDEEFDDEFEEEEEEQSVENLQRKNRAMSVIEDFIMAENSELKKTLSQVQQENEKLKKVLHDNDINYINIKKDYE</sequence>